<sequence length="114" mass="12621">MSTAEVMTAALTAVAFFGGDHEKSCNFLKEYQYIPCMISKSRFNRRVAGIPEFVWRGLADWLASAAHGADSPKIYIADSFPVPVCRNIRIKRCKIYNGNVSEDILPVSGNIFTG</sequence>
<evidence type="ECO:0008006" key="3">
    <source>
        <dbReference type="Google" id="ProtNLM"/>
    </source>
</evidence>
<evidence type="ECO:0000313" key="2">
    <source>
        <dbReference type="Proteomes" id="UP000316238"/>
    </source>
</evidence>
<protein>
    <recommendedName>
        <fullName evidence="3">Transposase</fullName>
    </recommendedName>
</protein>
<dbReference type="Proteomes" id="UP000316238">
    <property type="component" value="Unassembled WGS sequence"/>
</dbReference>
<evidence type="ECO:0000313" key="1">
    <source>
        <dbReference type="EMBL" id="TAA75157.1"/>
    </source>
</evidence>
<dbReference type="AlphaFoldDB" id="A0A521G2B1"/>
<reference evidence="1" key="1">
    <citation type="submission" date="2017-07" db="EMBL/GenBank/DDBJ databases">
        <title>The cable genome - Insights into the physiology and evolution of filamentous bacteria capable of sulfide oxidation via long distance electron transfer.</title>
        <authorList>
            <person name="Thorup C."/>
            <person name="Bjerg J.T."/>
            <person name="Schreiber L."/>
            <person name="Nielsen L.P."/>
            <person name="Kjeldsen K.U."/>
            <person name="Boesen T."/>
            <person name="Boggild A."/>
            <person name="Meysman F."/>
            <person name="Geelhoed J."/>
            <person name="Schramm A."/>
        </authorList>
    </citation>
    <scope>NUCLEOTIDE SEQUENCE [LARGE SCALE GENOMIC DNA]</scope>
    <source>
        <strain evidence="1">GS</strain>
    </source>
</reference>
<name>A0A521G2B1_9BACT</name>
<comment type="caution">
    <text evidence="1">The sequence shown here is derived from an EMBL/GenBank/DDBJ whole genome shotgun (WGS) entry which is preliminary data.</text>
</comment>
<organism evidence="1 2">
    <name type="scientific">Candidatus Electronema aureum</name>
    <dbReference type="NCBI Taxonomy" id="2005002"/>
    <lineage>
        <taxon>Bacteria</taxon>
        <taxon>Pseudomonadati</taxon>
        <taxon>Thermodesulfobacteriota</taxon>
        <taxon>Desulfobulbia</taxon>
        <taxon>Desulfobulbales</taxon>
        <taxon>Desulfobulbaceae</taxon>
        <taxon>Candidatus Electronema</taxon>
    </lineage>
</organism>
<keyword evidence="2" id="KW-1185">Reference proteome</keyword>
<proteinExistence type="predicted"/>
<dbReference type="EMBL" id="NQJD01000010">
    <property type="protein sequence ID" value="TAA75157.1"/>
    <property type="molecule type" value="Genomic_DNA"/>
</dbReference>
<accession>A0A521G2B1</accession>
<gene>
    <name evidence="1" type="ORF">CDV28_11025</name>
</gene>